<accession>A0A8R1EAC8</accession>
<reference evidence="2" key="1">
    <citation type="submission" date="2010-08" db="EMBL/GenBank/DDBJ databases">
        <authorList>
            <consortium name="Caenorhabditis japonica Sequencing Consortium"/>
            <person name="Wilson R.K."/>
        </authorList>
    </citation>
    <scope>NUCLEOTIDE SEQUENCE [LARGE SCALE GENOMIC DNA]</scope>
    <source>
        <strain evidence="2">DF5081</strain>
    </source>
</reference>
<sequence length="93" mass="10604">MFHRRTLAILRMYHKIVTNEYHFPSIPLSVKPSRSSKYPYLLTACGKSSKSFLHANLSLWNHVAKLIPKRLHPKAFAARIGAIPLDILTPHST</sequence>
<name>A0A8R1EAC8_CAEJA</name>
<reference evidence="1" key="2">
    <citation type="submission" date="2022-06" db="UniProtKB">
        <authorList>
            <consortium name="EnsemblMetazoa"/>
        </authorList>
    </citation>
    <scope>IDENTIFICATION</scope>
    <source>
        <strain evidence="1">DF5081</strain>
    </source>
</reference>
<proteinExistence type="predicted"/>
<dbReference type="Proteomes" id="UP000005237">
    <property type="component" value="Unassembled WGS sequence"/>
</dbReference>
<evidence type="ECO:0000313" key="1">
    <source>
        <dbReference type="EnsemblMetazoa" id="CJA26714.1"/>
    </source>
</evidence>
<dbReference type="AlphaFoldDB" id="A0A8R1EAC8"/>
<protein>
    <submittedName>
        <fullName evidence="1">Uncharacterized protein</fullName>
    </submittedName>
</protein>
<organism evidence="1 2">
    <name type="scientific">Caenorhabditis japonica</name>
    <dbReference type="NCBI Taxonomy" id="281687"/>
    <lineage>
        <taxon>Eukaryota</taxon>
        <taxon>Metazoa</taxon>
        <taxon>Ecdysozoa</taxon>
        <taxon>Nematoda</taxon>
        <taxon>Chromadorea</taxon>
        <taxon>Rhabditida</taxon>
        <taxon>Rhabditina</taxon>
        <taxon>Rhabditomorpha</taxon>
        <taxon>Rhabditoidea</taxon>
        <taxon>Rhabditidae</taxon>
        <taxon>Peloderinae</taxon>
        <taxon>Caenorhabditis</taxon>
    </lineage>
</organism>
<evidence type="ECO:0000313" key="2">
    <source>
        <dbReference type="Proteomes" id="UP000005237"/>
    </source>
</evidence>
<keyword evidence="2" id="KW-1185">Reference proteome</keyword>
<dbReference type="EnsemblMetazoa" id="CJA26714.1">
    <property type="protein sequence ID" value="CJA26714.1"/>
    <property type="gene ID" value="WBGene00182286"/>
</dbReference>